<comment type="caution">
    <text evidence="1">The sequence shown here is derived from an EMBL/GenBank/DDBJ whole genome shotgun (WGS) entry which is preliminary data.</text>
</comment>
<dbReference type="OrthoDB" id="335816at2"/>
<evidence type="ECO:0000313" key="1">
    <source>
        <dbReference type="EMBL" id="EMJ93273.1"/>
    </source>
</evidence>
<dbReference type="NCBIfam" id="NF047475">
    <property type="entry name" value="GDSL_LA_2490"/>
    <property type="match status" value="1"/>
</dbReference>
<organism evidence="1 2">
    <name type="scientific">Leptospira alstonii serovar Sichuan str. 79601</name>
    <dbReference type="NCBI Taxonomy" id="1218565"/>
    <lineage>
        <taxon>Bacteria</taxon>
        <taxon>Pseudomonadati</taxon>
        <taxon>Spirochaetota</taxon>
        <taxon>Spirochaetia</taxon>
        <taxon>Leptospirales</taxon>
        <taxon>Leptospiraceae</taxon>
        <taxon>Leptospira</taxon>
    </lineage>
</organism>
<protein>
    <recommendedName>
        <fullName evidence="3">GDSL-like lipase/acylhydrolase family protein</fullName>
    </recommendedName>
</protein>
<evidence type="ECO:0000313" key="2">
    <source>
        <dbReference type="Proteomes" id="UP000011988"/>
    </source>
</evidence>
<dbReference type="RefSeq" id="WP_020774396.1">
    <property type="nucleotide sequence ID" value="NZ_ANIK01000071.1"/>
</dbReference>
<sequence>MKGFFSRAGFILAFFILVFLGTEILLNVLKSPSLQFYRDQKILHRYNPVYYVDLAPNQDIYIRHFAGKWEGRFRTNSLGMRGLEEPDPQKPQLACLGDSLVMGFGVSDEDTFCHQLNGIELKGGARQTMNLAVDAYGSLGAVRRLKDMAPKLKNLKEVLFFVSGNDFTIPDELRAKGMLSDDEVDEIRNQDPSFNRNFRIQFELSRASYTLQALKLALEQLKVQVAFAAFRMRSEWNSTGLSSESTVEQTPAKYMKDSFFRTPENKCDPDVQKTFEKRNVVEAPNPDIMSREEYKSRYCPEPIPDYFSCQDKEPSLGSLEPLPKITQQAYDEMVEYTRSNGIRLIVILMPIQVEEIFCRNRGLYHPLENYALRAAAYFENKKVPVLKLRRETGEMCGETIETQGGKKFSGIRDYFIPEDGHLTVFGNRWAKRALEKQLKELEKNAL</sequence>
<accession>M6CWG6</accession>
<name>M6CWG6_9LEPT</name>
<dbReference type="AlphaFoldDB" id="M6CWG6"/>
<gene>
    <name evidence="1" type="ORF">LEP1GSC194_1802</name>
</gene>
<dbReference type="SUPFAM" id="SSF52266">
    <property type="entry name" value="SGNH hydrolase"/>
    <property type="match status" value="1"/>
</dbReference>
<dbReference type="EMBL" id="ANIK01000071">
    <property type="protein sequence ID" value="EMJ93273.1"/>
    <property type="molecule type" value="Genomic_DNA"/>
</dbReference>
<reference evidence="1 2" key="1">
    <citation type="submission" date="2013-01" db="EMBL/GenBank/DDBJ databases">
        <authorList>
            <person name="Harkins D.M."/>
            <person name="Durkin A.S."/>
            <person name="Brinkac L.M."/>
            <person name="Haft D.H."/>
            <person name="Selengut J.D."/>
            <person name="Sanka R."/>
            <person name="DePew J."/>
            <person name="Purushe J."/>
            <person name="Galloway R.L."/>
            <person name="Vinetz J.M."/>
            <person name="Sutton G.G."/>
            <person name="Nierman W.C."/>
            <person name="Fouts D.E."/>
        </authorList>
    </citation>
    <scope>NUCLEOTIDE SEQUENCE [LARGE SCALE GENOMIC DNA]</scope>
    <source>
        <strain evidence="1 2">79601</strain>
    </source>
</reference>
<proteinExistence type="predicted"/>
<dbReference type="Proteomes" id="UP000011988">
    <property type="component" value="Unassembled WGS sequence"/>
</dbReference>
<dbReference type="PATRIC" id="fig|1218565.3.peg.3216"/>
<evidence type="ECO:0008006" key="3">
    <source>
        <dbReference type="Google" id="ProtNLM"/>
    </source>
</evidence>